<dbReference type="GO" id="GO:0006952">
    <property type="term" value="P:defense response"/>
    <property type="evidence" value="ECO:0007669"/>
    <property type="project" value="UniProtKB-KW"/>
</dbReference>
<dbReference type="InterPro" id="IPR002182">
    <property type="entry name" value="NB-ARC"/>
</dbReference>
<evidence type="ECO:0000256" key="1">
    <source>
        <dbReference type="ARBA" id="ARBA00008894"/>
    </source>
</evidence>
<dbReference type="SMART" id="SM00382">
    <property type="entry name" value="AAA"/>
    <property type="match status" value="1"/>
</dbReference>
<dbReference type="Gene3D" id="3.80.10.10">
    <property type="entry name" value="Ribonuclease Inhibitor"/>
    <property type="match status" value="3"/>
</dbReference>
<dbReference type="InterPro" id="IPR050905">
    <property type="entry name" value="Plant_NBS-LRR"/>
</dbReference>
<organism evidence="6 7">
    <name type="scientific">Gossypium barbadense</name>
    <name type="common">Sea Island cotton</name>
    <name type="synonym">Hibiscus barbadensis</name>
    <dbReference type="NCBI Taxonomy" id="3634"/>
    <lineage>
        <taxon>Eukaryota</taxon>
        <taxon>Viridiplantae</taxon>
        <taxon>Streptophyta</taxon>
        <taxon>Embryophyta</taxon>
        <taxon>Tracheophyta</taxon>
        <taxon>Spermatophyta</taxon>
        <taxon>Magnoliopsida</taxon>
        <taxon>eudicotyledons</taxon>
        <taxon>Gunneridae</taxon>
        <taxon>Pentapetalae</taxon>
        <taxon>rosids</taxon>
        <taxon>malvids</taxon>
        <taxon>Malvales</taxon>
        <taxon>Malvaceae</taxon>
        <taxon>Malvoideae</taxon>
        <taxon>Gossypium</taxon>
    </lineage>
</organism>
<dbReference type="GO" id="GO:0043531">
    <property type="term" value="F:ADP binding"/>
    <property type="evidence" value="ECO:0007669"/>
    <property type="project" value="InterPro"/>
</dbReference>
<dbReference type="Pfam" id="PF00931">
    <property type="entry name" value="NB-ARC"/>
    <property type="match status" value="1"/>
</dbReference>
<gene>
    <name evidence="6" type="ORF">GOBAR_AA15070</name>
</gene>
<proteinExistence type="inferred from homology"/>
<dbReference type="PANTHER" id="PTHR33463">
    <property type="entry name" value="NB-ARC DOMAIN-CONTAINING PROTEIN-RELATED"/>
    <property type="match status" value="1"/>
</dbReference>
<evidence type="ECO:0000256" key="2">
    <source>
        <dbReference type="ARBA" id="ARBA00022741"/>
    </source>
</evidence>
<dbReference type="InterPro" id="IPR042197">
    <property type="entry name" value="Apaf_helical"/>
</dbReference>
<dbReference type="InterPro" id="IPR027417">
    <property type="entry name" value="P-loop_NTPase"/>
</dbReference>
<dbReference type="Gene3D" id="1.10.8.430">
    <property type="entry name" value="Helical domain of apoptotic protease-activating factors"/>
    <property type="match status" value="1"/>
</dbReference>
<dbReference type="InterPro" id="IPR057135">
    <property type="entry name" value="At4g27190-like_LRR"/>
</dbReference>
<keyword evidence="2" id="KW-0547">Nucleotide-binding</keyword>
<name>A0A2P5XQH5_GOSBA</name>
<dbReference type="Pfam" id="PF23247">
    <property type="entry name" value="LRR_RPS2"/>
    <property type="match status" value="3"/>
</dbReference>
<dbReference type="SUPFAM" id="SSF52540">
    <property type="entry name" value="P-loop containing nucleoside triphosphate hydrolases"/>
    <property type="match status" value="1"/>
</dbReference>
<dbReference type="OrthoDB" id="1898799at2759"/>
<dbReference type="FunFam" id="3.40.50.300:FF:001091">
    <property type="entry name" value="Probable disease resistance protein At1g61300"/>
    <property type="match status" value="1"/>
</dbReference>
<sequence length="1215" mass="137987">MGALASILESLASKAAEYMVDSTPEQLGYLFNHESKFQNLWSKVQELKDARQRVQQSVDEANRNGEKIFDDVERWLTMVNDKISDQATTQLQEDEKKAMESYFAGFLLGIKSRYHLSKKAEKEMEAITQLLNGKDQFDRVSYRSVVEGMSIRPVKEYEAFGSRSDAFNGLMAVLNDDNVNIIGVYGMGGVGKTTLVKEAARQIIAKEKKLFDEVILVAITQASNNSNIQNEITEKLGLKIEERSVDVRAARLHDRLKKINKVLIILDDIWEEHDLDALGIPSVDKHKGLKISMTSRRLEVLKSMGSQKSLPIDILKEDEAWNLFKIVAGPIAERSDLQSKANEVAQKCAGLPIAIATVAKALKHKENLHEWEDALEQLKPSEINCRGVPGAVYSAIEMSYKYLKTEDLKSTFLLCSIMGHNAAIEDLLKYCTGLGLFHGLDTIQKVRNRVLTLVSELEDSSLLLAGSTPECFGMHDVVCDVAISIASGDRGWLALGKEDVFEGWSDVETMRNYNLVSLQHTKVSELSDELECPNLTFFAMVNRDSCLKIPNNFFKGMKRLKVLSLEKVNLSSVPSSIGSLRSLCTLRLIDCGVEDIVMLGELVNLEILDLRNSGIRLLPKEIGQLRRLKLLDLSYCYSLKVVSPNVLSSLSRLEELYFFHSFDRWEVEGTDNLIRSNASLVELQHLSRLTTLKVRVPNEQAMPEDNIFLGKLERYKICIGDDEAEDVREMLDDPVNQGLPHLKHLKLSNVSDMKFVIGSRMFVSCLESLDLHSLMNLESICEAQLKAESFGRLRFLEVSECKMLKNLFSFSIAKRLRQLEEIEEEEIGENDNLEFPQLRSLSLRYLPTFNGAWYSQKTLQSVRWLFGKMVLFPVALEELYLDSVNGIKKIWHDDQLLTMPLVVQSLTRLEVWECHKLKKLEIKKCPVLSAFHFETASIGNNISFDPSVPQAQYLFSENVIFPVLKKLGICCGIEYEVQDVDLDIRTTMECELEACRDDDSMKELVKKCLSSSGGMENVERLWPNQLDEHSYSKLTSFFLEGCRKLLNVFPLSMLMRLQKLENLSIWNCESLEEIICESQSQEINYVSKSTSTYFGMECWSERDMAFNSIINIFPKSDNFGAKSLVHLKEMSILNCKMIEEIIEGGDKNDQDEIIFPQLNSLELESLPKLESFCSSWNYTFGFPSLQTVIVEDCPKMKIFSQGHSNTPMLNEVEFH</sequence>
<accession>A0A2P5XQH5</accession>
<dbReference type="SUPFAM" id="SSF52058">
    <property type="entry name" value="L domain-like"/>
    <property type="match status" value="1"/>
</dbReference>
<evidence type="ECO:0000313" key="6">
    <source>
        <dbReference type="EMBL" id="PPS05582.1"/>
    </source>
</evidence>
<keyword evidence="4" id="KW-0067">ATP-binding</keyword>
<dbReference type="InterPro" id="IPR032675">
    <property type="entry name" value="LRR_dom_sf"/>
</dbReference>
<dbReference type="PRINTS" id="PR00364">
    <property type="entry name" value="DISEASERSIST"/>
</dbReference>
<evidence type="ECO:0000259" key="5">
    <source>
        <dbReference type="SMART" id="SM00382"/>
    </source>
</evidence>
<dbReference type="EMBL" id="KZ664432">
    <property type="protein sequence ID" value="PPS05582.1"/>
    <property type="molecule type" value="Genomic_DNA"/>
</dbReference>
<feature type="domain" description="AAA+ ATPase" evidence="5">
    <location>
        <begin position="178"/>
        <end position="318"/>
    </location>
</feature>
<comment type="similarity">
    <text evidence="1">Belongs to the disease resistance NB-LRR family.</text>
</comment>
<evidence type="ECO:0000256" key="4">
    <source>
        <dbReference type="ARBA" id="ARBA00022840"/>
    </source>
</evidence>
<evidence type="ECO:0000313" key="7">
    <source>
        <dbReference type="Proteomes" id="UP000239757"/>
    </source>
</evidence>
<dbReference type="GO" id="GO:0005524">
    <property type="term" value="F:ATP binding"/>
    <property type="evidence" value="ECO:0007669"/>
    <property type="project" value="UniProtKB-KW"/>
</dbReference>
<protein>
    <recommendedName>
        <fullName evidence="5">AAA+ ATPase domain-containing protein</fullName>
    </recommendedName>
</protein>
<keyword evidence="3" id="KW-0611">Plant defense</keyword>
<dbReference type="Proteomes" id="UP000239757">
    <property type="component" value="Unassembled WGS sequence"/>
</dbReference>
<evidence type="ECO:0000256" key="3">
    <source>
        <dbReference type="ARBA" id="ARBA00022821"/>
    </source>
</evidence>
<dbReference type="AlphaFoldDB" id="A0A2P5XQH5"/>
<dbReference type="InterPro" id="IPR003593">
    <property type="entry name" value="AAA+_ATPase"/>
</dbReference>
<reference evidence="6 7" key="1">
    <citation type="submission" date="2015-01" db="EMBL/GenBank/DDBJ databases">
        <title>Genome of allotetraploid Gossypium barbadense reveals genomic plasticity and fiber elongation in cotton evolution.</title>
        <authorList>
            <person name="Chen X."/>
            <person name="Liu X."/>
            <person name="Zhao B."/>
            <person name="Zheng H."/>
            <person name="Hu Y."/>
            <person name="Lu G."/>
            <person name="Yang C."/>
            <person name="Chen J."/>
            <person name="Shan C."/>
            <person name="Zhang L."/>
            <person name="Zhou Y."/>
            <person name="Wang L."/>
            <person name="Guo W."/>
            <person name="Bai Y."/>
            <person name="Ruan J."/>
            <person name="Shangguan X."/>
            <person name="Mao Y."/>
            <person name="Jiang J."/>
            <person name="Zhu Y."/>
            <person name="Lei J."/>
            <person name="Kang H."/>
            <person name="Chen S."/>
            <person name="He X."/>
            <person name="Wang R."/>
            <person name="Wang Y."/>
            <person name="Chen J."/>
            <person name="Wang L."/>
            <person name="Yu S."/>
            <person name="Wang B."/>
            <person name="Wei J."/>
            <person name="Song S."/>
            <person name="Lu X."/>
            <person name="Gao Z."/>
            <person name="Gu W."/>
            <person name="Deng X."/>
            <person name="Ma D."/>
            <person name="Wang S."/>
            <person name="Liang W."/>
            <person name="Fang L."/>
            <person name="Cai C."/>
            <person name="Zhu X."/>
            <person name="Zhou B."/>
            <person name="Zhang Y."/>
            <person name="Chen Z."/>
            <person name="Xu S."/>
            <person name="Zhu R."/>
            <person name="Wang S."/>
            <person name="Zhang T."/>
            <person name="Zhao G."/>
        </authorList>
    </citation>
    <scope>NUCLEOTIDE SEQUENCE [LARGE SCALE GENOMIC DNA]</scope>
    <source>
        <strain evidence="7">cv. Xinhai21</strain>
        <tissue evidence="6">Leaf</tissue>
    </source>
</reference>
<dbReference type="Gene3D" id="3.40.50.300">
    <property type="entry name" value="P-loop containing nucleotide triphosphate hydrolases"/>
    <property type="match status" value="1"/>
</dbReference>
<dbReference type="PANTHER" id="PTHR33463:SF136">
    <property type="entry name" value="NB-ARC DOMAIN-CONTAINING PROTEIN"/>
    <property type="match status" value="1"/>
</dbReference>